<evidence type="ECO:0000313" key="2">
    <source>
        <dbReference type="EMBL" id="SMG35349.1"/>
    </source>
</evidence>
<dbReference type="EMBL" id="FXAW01000004">
    <property type="protein sequence ID" value="SMG35349.1"/>
    <property type="molecule type" value="Genomic_DNA"/>
</dbReference>
<feature type="transmembrane region" description="Helical" evidence="1">
    <location>
        <begin position="171"/>
        <end position="191"/>
    </location>
</feature>
<evidence type="ECO:0000256" key="1">
    <source>
        <dbReference type="SAM" id="Phobius"/>
    </source>
</evidence>
<dbReference type="Proteomes" id="UP000193804">
    <property type="component" value="Unassembled WGS sequence"/>
</dbReference>
<feature type="transmembrane region" description="Helical" evidence="1">
    <location>
        <begin position="21"/>
        <end position="41"/>
    </location>
</feature>
<feature type="transmembrane region" description="Helical" evidence="1">
    <location>
        <begin position="272"/>
        <end position="294"/>
    </location>
</feature>
<feature type="transmembrane region" description="Helical" evidence="1">
    <location>
        <begin position="106"/>
        <end position="122"/>
    </location>
</feature>
<reference evidence="3" key="1">
    <citation type="submission" date="2017-04" db="EMBL/GenBank/DDBJ databases">
        <authorList>
            <person name="Varghese N."/>
            <person name="Submissions S."/>
        </authorList>
    </citation>
    <scope>NUCLEOTIDE SEQUENCE [LARGE SCALE GENOMIC DNA]</scope>
    <source>
        <strain evidence="3">DSM 4125</strain>
    </source>
</reference>
<dbReference type="STRING" id="1028.SAMN05661096_02332"/>
<evidence type="ECO:0000313" key="3">
    <source>
        <dbReference type="Proteomes" id="UP000193804"/>
    </source>
</evidence>
<feature type="transmembrane region" description="Helical" evidence="1">
    <location>
        <begin position="212"/>
        <end position="235"/>
    </location>
</feature>
<accession>A0A1X7K311</accession>
<feature type="transmembrane region" description="Helical" evidence="1">
    <location>
        <begin position="241"/>
        <end position="260"/>
    </location>
</feature>
<proteinExistence type="predicted"/>
<dbReference type="RefSeq" id="WP_085517340.1">
    <property type="nucleotide sequence ID" value="NZ_FXAW01000004.1"/>
</dbReference>
<name>A0A1X7K311_9BACT</name>
<dbReference type="AlphaFoldDB" id="A0A1X7K311"/>
<keyword evidence="3" id="KW-1185">Reference proteome</keyword>
<feature type="transmembrane region" description="Helical" evidence="1">
    <location>
        <begin position="143"/>
        <end position="165"/>
    </location>
</feature>
<keyword evidence="1" id="KW-0472">Membrane</keyword>
<sequence length="305" mass="35705">MKVYFQIQWKIINRHIKEADLNVLLAWVLASISFIGLSIILFSQYEYAKYLYVVLPLFFSIRIGDSKRNTFLKICYGVRKFRLLRLFESLFISIPFLTILVINQSFLVSSVLVVIISTLTLFERRSNFRFIVPTPFQKLPFEFIIGFRRSFLAVAIIYAITIISIKVDNFNLGLFSIGLSFLCTLSYYSFMEDKVYVWSHIKKPRGFLLKKIRVAAFCNSILYLPLIGLLSFFFYENIHQLLILYGLGLFFIVAIIFMKYSAFPKQAGLRESIVLSVTFYFPPIVLITFLYFYFQSLRSLSKVLK</sequence>
<dbReference type="OrthoDB" id="793362at2"/>
<keyword evidence="1" id="KW-1133">Transmembrane helix</keyword>
<keyword evidence="1" id="KW-0812">Transmembrane</keyword>
<gene>
    <name evidence="2" type="ORF">SAMN05661096_02332</name>
</gene>
<protein>
    <submittedName>
        <fullName evidence="2">Uncharacterized protein</fullName>
    </submittedName>
</protein>
<organism evidence="2 3">
    <name type="scientific">Marivirga sericea</name>
    <dbReference type="NCBI Taxonomy" id="1028"/>
    <lineage>
        <taxon>Bacteria</taxon>
        <taxon>Pseudomonadati</taxon>
        <taxon>Bacteroidota</taxon>
        <taxon>Cytophagia</taxon>
        <taxon>Cytophagales</taxon>
        <taxon>Marivirgaceae</taxon>
        <taxon>Marivirga</taxon>
    </lineage>
</organism>